<dbReference type="KEGG" id="psn:Pedsa_0211"/>
<proteinExistence type="predicted"/>
<evidence type="ECO:0000313" key="2">
    <source>
        <dbReference type="EMBL" id="ADY50797.1"/>
    </source>
</evidence>
<keyword evidence="1" id="KW-1133">Transmembrane helix</keyword>
<keyword evidence="1" id="KW-0812">Transmembrane</keyword>
<dbReference type="AlphaFoldDB" id="F0SED2"/>
<organism evidence="2 3">
    <name type="scientific">Pseudopedobacter saltans (strain ATCC 51119 / DSM 12145 / JCM 21818 / CCUG 39354 / LMG 10337 / NBRC 100064 / NCIMB 13643)</name>
    <name type="common">Pedobacter saltans</name>
    <dbReference type="NCBI Taxonomy" id="762903"/>
    <lineage>
        <taxon>Bacteria</taxon>
        <taxon>Pseudomonadati</taxon>
        <taxon>Bacteroidota</taxon>
        <taxon>Sphingobacteriia</taxon>
        <taxon>Sphingobacteriales</taxon>
        <taxon>Sphingobacteriaceae</taxon>
        <taxon>Pseudopedobacter</taxon>
    </lineage>
</organism>
<feature type="transmembrane region" description="Helical" evidence="1">
    <location>
        <begin position="37"/>
        <end position="54"/>
    </location>
</feature>
<reference evidence="2 3" key="1">
    <citation type="journal article" date="2011" name="Stand. Genomic Sci.">
        <title>Complete genome sequence of the gliding, heparinolytic Pedobacter saltans type strain (113).</title>
        <authorList>
            <person name="Liolios K."/>
            <person name="Sikorski J."/>
            <person name="Lu M."/>
            <person name="Nolan M."/>
            <person name="Lapidus A."/>
            <person name="Lucas S."/>
            <person name="Hammon N."/>
            <person name="Deshpande S."/>
            <person name="Cheng J.F."/>
            <person name="Tapia R."/>
            <person name="Han C."/>
            <person name="Goodwin L."/>
            <person name="Pitluck S."/>
            <person name="Huntemann M."/>
            <person name="Ivanova N."/>
            <person name="Pagani I."/>
            <person name="Mavromatis K."/>
            <person name="Ovchinikova G."/>
            <person name="Pati A."/>
            <person name="Chen A."/>
            <person name="Palaniappan K."/>
            <person name="Land M."/>
            <person name="Hauser L."/>
            <person name="Brambilla E.M."/>
            <person name="Kotsyurbenko O."/>
            <person name="Rohde M."/>
            <person name="Tindall B.J."/>
            <person name="Abt B."/>
            <person name="Goker M."/>
            <person name="Detter J.C."/>
            <person name="Woyke T."/>
            <person name="Bristow J."/>
            <person name="Eisen J.A."/>
            <person name="Markowitz V."/>
            <person name="Hugenholtz P."/>
            <person name="Klenk H.P."/>
            <person name="Kyrpides N.C."/>
        </authorList>
    </citation>
    <scope>NUCLEOTIDE SEQUENCE [LARGE SCALE GENOMIC DNA]</scope>
    <source>
        <strain evidence="3">ATCC 51119 / DSM 12145 / JCM 21818 / LMG 10337 / NBRC 100064 / NCIMB 13643</strain>
    </source>
</reference>
<protein>
    <submittedName>
        <fullName evidence="2">Uncharacterized protein</fullName>
    </submittedName>
</protein>
<dbReference type="OrthoDB" id="772744at2"/>
<dbReference type="Proteomes" id="UP000000310">
    <property type="component" value="Chromosome"/>
</dbReference>
<dbReference type="STRING" id="762903.Pedsa_0211"/>
<dbReference type="EMBL" id="CP002545">
    <property type="protein sequence ID" value="ADY50797.1"/>
    <property type="molecule type" value="Genomic_DNA"/>
</dbReference>
<dbReference type="HOGENOM" id="CLU_2938269_0_0_10"/>
<dbReference type="RefSeq" id="WP_013631300.1">
    <property type="nucleotide sequence ID" value="NC_015177.1"/>
</dbReference>
<evidence type="ECO:0000256" key="1">
    <source>
        <dbReference type="SAM" id="Phobius"/>
    </source>
</evidence>
<keyword evidence="3" id="KW-1185">Reference proteome</keyword>
<reference evidence="3" key="2">
    <citation type="submission" date="2011-02" db="EMBL/GenBank/DDBJ databases">
        <title>The complete genome of Pedobacter saltans DSM 12145.</title>
        <authorList>
            <consortium name="US DOE Joint Genome Institute (JGI-PGF)"/>
            <person name="Lucas S."/>
            <person name="Copeland A."/>
            <person name="Lapidus A."/>
            <person name="Bruce D."/>
            <person name="Goodwin L."/>
            <person name="Pitluck S."/>
            <person name="Kyrpides N."/>
            <person name="Mavromatis K."/>
            <person name="Pagani I."/>
            <person name="Ivanova N."/>
            <person name="Ovchinnikova G."/>
            <person name="Lu M."/>
            <person name="Detter J.C."/>
            <person name="Han C."/>
            <person name="Land M."/>
            <person name="Hauser L."/>
            <person name="Markowitz V."/>
            <person name="Cheng J.-F."/>
            <person name="Hugenholtz P."/>
            <person name="Woyke T."/>
            <person name="Wu D."/>
            <person name="Tindall B."/>
            <person name="Pomrenke H.G."/>
            <person name="Brambilla E."/>
            <person name="Klenk H.-P."/>
            <person name="Eisen J.A."/>
        </authorList>
    </citation>
    <scope>NUCLEOTIDE SEQUENCE [LARGE SCALE GENOMIC DNA]</scope>
    <source>
        <strain evidence="3">ATCC 51119 / DSM 12145 / JCM 21818 / LMG 10337 / NBRC 100064 / NCIMB 13643</strain>
    </source>
</reference>
<keyword evidence="1" id="KW-0472">Membrane</keyword>
<sequence length="60" mass="7128">MPEVILVVFVIALVFSPQILAYKFAEYLGRDKKFWFWISFLIPVISLFILMFLPETEKKT</sequence>
<evidence type="ECO:0000313" key="3">
    <source>
        <dbReference type="Proteomes" id="UP000000310"/>
    </source>
</evidence>
<name>F0SED2_PSESL</name>
<accession>F0SED2</accession>
<gene>
    <name evidence="2" type="ordered locus">Pedsa_0211</name>
</gene>